<dbReference type="AlphaFoldDB" id="A0A399ERI2"/>
<sequence>MSLETLWQQSWQEFYEAALKELPGFVLQRLQNPPTVGDHDEAMFDIRVTLLLWPIEGLNGYVDALDGWIARWNLQDPTSQEADTSVWPQDIPPPPPEPDGVWEAVLRRALEPGFAGFVAAGVLKLMAMARVASRYTSQ</sequence>
<feature type="region of interest" description="Disordered" evidence="1">
    <location>
        <begin position="80"/>
        <end position="100"/>
    </location>
</feature>
<comment type="caution">
    <text evidence="2">The sequence shown here is derived from an EMBL/GenBank/DDBJ whole genome shotgun (WGS) entry which is preliminary data.</text>
</comment>
<name>A0A399ERI2_9DEIN</name>
<organism evidence="2 3">
    <name type="scientific">Calidithermus roseus</name>
    <dbReference type="NCBI Taxonomy" id="1644118"/>
    <lineage>
        <taxon>Bacteria</taxon>
        <taxon>Thermotogati</taxon>
        <taxon>Deinococcota</taxon>
        <taxon>Deinococci</taxon>
        <taxon>Thermales</taxon>
        <taxon>Thermaceae</taxon>
        <taxon>Calidithermus</taxon>
    </lineage>
</organism>
<dbReference type="RefSeq" id="WP_119278060.1">
    <property type="nucleotide sequence ID" value="NZ_QWLA01000039.1"/>
</dbReference>
<reference evidence="2 3" key="1">
    <citation type="submission" date="2018-08" db="EMBL/GenBank/DDBJ databases">
        <title>Meiothermus roseus NBRC 110900 genome sequencing project.</title>
        <authorList>
            <person name="Da Costa M.S."/>
            <person name="Albuquerque L."/>
            <person name="Raposo P."/>
            <person name="Froufe H.J.C."/>
            <person name="Barroso C.S."/>
            <person name="Egas C."/>
        </authorList>
    </citation>
    <scope>NUCLEOTIDE SEQUENCE [LARGE SCALE GENOMIC DNA]</scope>
    <source>
        <strain evidence="2 3">NBRC 110900</strain>
    </source>
</reference>
<dbReference type="EMBL" id="QWLA01000039">
    <property type="protein sequence ID" value="RIH85649.1"/>
    <property type="molecule type" value="Genomic_DNA"/>
</dbReference>
<gene>
    <name evidence="2" type="ORF">Mrose_02093</name>
</gene>
<dbReference type="OrthoDB" id="34317at2"/>
<protein>
    <submittedName>
        <fullName evidence="2">Uncharacterized protein</fullName>
    </submittedName>
</protein>
<keyword evidence="3" id="KW-1185">Reference proteome</keyword>
<evidence type="ECO:0000313" key="3">
    <source>
        <dbReference type="Proteomes" id="UP000265341"/>
    </source>
</evidence>
<accession>A0A399ERI2</accession>
<dbReference type="Proteomes" id="UP000265341">
    <property type="component" value="Unassembled WGS sequence"/>
</dbReference>
<proteinExistence type="predicted"/>
<evidence type="ECO:0000256" key="1">
    <source>
        <dbReference type="SAM" id="MobiDB-lite"/>
    </source>
</evidence>
<evidence type="ECO:0000313" key="2">
    <source>
        <dbReference type="EMBL" id="RIH85649.1"/>
    </source>
</evidence>